<dbReference type="Proteomes" id="UP000701853">
    <property type="component" value="Chromosome 1"/>
</dbReference>
<feature type="compositionally biased region" description="Pro residues" evidence="1">
    <location>
        <begin position="160"/>
        <end position="169"/>
    </location>
</feature>
<dbReference type="EMBL" id="JAHUZN010000001">
    <property type="protein sequence ID" value="KAG8504174.1"/>
    <property type="molecule type" value="Genomic_DNA"/>
</dbReference>
<dbReference type="OrthoDB" id="994110at2759"/>
<keyword evidence="3" id="KW-1185">Reference proteome</keyword>
<evidence type="ECO:0000313" key="3">
    <source>
        <dbReference type="Proteomes" id="UP000701853"/>
    </source>
</evidence>
<evidence type="ECO:0000313" key="2">
    <source>
        <dbReference type="EMBL" id="KAG8504174.1"/>
    </source>
</evidence>
<comment type="caution">
    <text evidence="2">The sequence shown here is derived from an EMBL/GenBank/DDBJ whole genome shotgun (WGS) entry which is preliminary data.</text>
</comment>
<feature type="compositionally biased region" description="Basic and acidic residues" evidence="1">
    <location>
        <begin position="176"/>
        <end position="186"/>
    </location>
</feature>
<accession>A0A8J6DCN9</accession>
<proteinExistence type="predicted"/>
<name>A0A8J6DCN9_9ROSI</name>
<dbReference type="AlphaFoldDB" id="A0A8J6DCN9"/>
<evidence type="ECO:0000256" key="1">
    <source>
        <dbReference type="SAM" id="MobiDB-lite"/>
    </source>
</evidence>
<sequence>MSQTPNRDQRWLSQFIFGSFDDMPILIFYDMMEIHKPGPSGEERTSKVTCVSPLLTAPSTPALTPTPEGASKNIVFGSFSDMPADVFYDSTFDEAPPSKVARVSPRPPAPSAPAGASENVAKDDEQPNKFVFGSFGDMSGPVFYHSTFNQTPPSKVARVSPPPLAPPAPAGAFENVAKDDEKPKNA</sequence>
<gene>
    <name evidence="2" type="ORF">CXB51_002508</name>
</gene>
<feature type="region of interest" description="Disordered" evidence="1">
    <location>
        <begin position="96"/>
        <end position="186"/>
    </location>
</feature>
<reference evidence="2 3" key="1">
    <citation type="journal article" date="2021" name="bioRxiv">
        <title>The Gossypium anomalum genome as a resource for cotton improvement and evolutionary analysis of hybrid incompatibility.</title>
        <authorList>
            <person name="Grover C.E."/>
            <person name="Yuan D."/>
            <person name="Arick M.A."/>
            <person name="Miller E.R."/>
            <person name="Hu G."/>
            <person name="Peterson D.G."/>
            <person name="Wendel J.F."/>
            <person name="Udall J.A."/>
        </authorList>
    </citation>
    <scope>NUCLEOTIDE SEQUENCE [LARGE SCALE GENOMIC DNA]</scope>
    <source>
        <strain evidence="2">JFW-Udall</strain>
        <tissue evidence="2">Leaf</tissue>
    </source>
</reference>
<organism evidence="2 3">
    <name type="scientific">Gossypium anomalum</name>
    <dbReference type="NCBI Taxonomy" id="47600"/>
    <lineage>
        <taxon>Eukaryota</taxon>
        <taxon>Viridiplantae</taxon>
        <taxon>Streptophyta</taxon>
        <taxon>Embryophyta</taxon>
        <taxon>Tracheophyta</taxon>
        <taxon>Spermatophyta</taxon>
        <taxon>Magnoliopsida</taxon>
        <taxon>eudicotyledons</taxon>
        <taxon>Gunneridae</taxon>
        <taxon>Pentapetalae</taxon>
        <taxon>rosids</taxon>
        <taxon>malvids</taxon>
        <taxon>Malvales</taxon>
        <taxon>Malvaceae</taxon>
        <taxon>Malvoideae</taxon>
        <taxon>Gossypium</taxon>
    </lineage>
</organism>
<protein>
    <submittedName>
        <fullName evidence="2">Uncharacterized protein</fullName>
    </submittedName>
</protein>